<feature type="domain" description="KH type-2" evidence="10">
    <location>
        <begin position="40"/>
        <end position="112"/>
    </location>
</feature>
<dbReference type="GO" id="GO:0006412">
    <property type="term" value="P:translation"/>
    <property type="evidence" value="ECO:0007669"/>
    <property type="project" value="UniProtKB-UniRule"/>
</dbReference>
<dbReference type="NCBIfam" id="TIGR01009">
    <property type="entry name" value="rpsC_bact"/>
    <property type="match status" value="1"/>
</dbReference>
<dbReference type="Pfam" id="PF07650">
    <property type="entry name" value="KH_2"/>
    <property type="match status" value="1"/>
</dbReference>
<dbReference type="PANTHER" id="PTHR11760">
    <property type="entry name" value="30S/40S RIBOSOMAL PROTEIN S3"/>
    <property type="match status" value="1"/>
</dbReference>
<dbReference type="Gene3D" id="3.30.1140.32">
    <property type="entry name" value="Ribosomal protein S3, C-terminal domain"/>
    <property type="match status" value="1"/>
</dbReference>
<organism evidence="11 12">
    <name type="scientific">Algisphaera agarilytica</name>
    <dbReference type="NCBI Taxonomy" id="1385975"/>
    <lineage>
        <taxon>Bacteria</taxon>
        <taxon>Pseudomonadati</taxon>
        <taxon>Planctomycetota</taxon>
        <taxon>Phycisphaerae</taxon>
        <taxon>Phycisphaerales</taxon>
        <taxon>Phycisphaeraceae</taxon>
        <taxon>Algisphaera</taxon>
    </lineage>
</organism>
<evidence type="ECO:0000256" key="1">
    <source>
        <dbReference type="ARBA" id="ARBA00010761"/>
    </source>
</evidence>
<evidence type="ECO:0000256" key="8">
    <source>
        <dbReference type="HAMAP-Rule" id="MF_01309"/>
    </source>
</evidence>
<dbReference type="GO" id="GO:0003735">
    <property type="term" value="F:structural constituent of ribosome"/>
    <property type="evidence" value="ECO:0007669"/>
    <property type="project" value="InterPro"/>
</dbReference>
<accession>A0A7X0H8J6</accession>
<keyword evidence="5 8" id="KW-0687">Ribonucleoprotein</keyword>
<keyword evidence="2 8" id="KW-0699">rRNA-binding</keyword>
<evidence type="ECO:0000256" key="5">
    <source>
        <dbReference type="ARBA" id="ARBA00023274"/>
    </source>
</evidence>
<dbReference type="GO" id="GO:0022627">
    <property type="term" value="C:cytosolic small ribosomal subunit"/>
    <property type="evidence" value="ECO:0007669"/>
    <property type="project" value="TreeGrafter"/>
</dbReference>
<dbReference type="Gene3D" id="3.30.300.20">
    <property type="match status" value="1"/>
</dbReference>
<dbReference type="RefSeq" id="WP_184678529.1">
    <property type="nucleotide sequence ID" value="NZ_JACHGY010000001.1"/>
</dbReference>
<evidence type="ECO:0000313" key="12">
    <source>
        <dbReference type="Proteomes" id="UP000541810"/>
    </source>
</evidence>
<dbReference type="InterPro" id="IPR018280">
    <property type="entry name" value="Ribosomal_uS3_CS"/>
</dbReference>
<evidence type="ECO:0000256" key="9">
    <source>
        <dbReference type="RuleBase" id="RU003624"/>
    </source>
</evidence>
<evidence type="ECO:0000256" key="3">
    <source>
        <dbReference type="ARBA" id="ARBA00022884"/>
    </source>
</evidence>
<comment type="function">
    <text evidence="6 8">Binds the lower part of the 30S subunit head. Binds mRNA in the 70S ribosome, positioning it for translation.</text>
</comment>
<dbReference type="CDD" id="cd02412">
    <property type="entry name" value="KH-II_30S_S3"/>
    <property type="match status" value="1"/>
</dbReference>
<evidence type="ECO:0000256" key="2">
    <source>
        <dbReference type="ARBA" id="ARBA00022730"/>
    </source>
</evidence>
<dbReference type="InterPro" id="IPR004087">
    <property type="entry name" value="KH_dom"/>
</dbReference>
<protein>
    <recommendedName>
        <fullName evidence="7 8">Small ribosomal subunit protein uS3</fullName>
    </recommendedName>
</protein>
<name>A0A7X0H8J6_9BACT</name>
<dbReference type="PROSITE" id="PS50823">
    <property type="entry name" value="KH_TYPE_2"/>
    <property type="match status" value="1"/>
</dbReference>
<comment type="subunit">
    <text evidence="8">Part of the 30S ribosomal subunit. Forms a tight complex with proteins S10 and S14.</text>
</comment>
<dbReference type="InterPro" id="IPR057258">
    <property type="entry name" value="Ribosomal_uS3"/>
</dbReference>
<dbReference type="InterPro" id="IPR015946">
    <property type="entry name" value="KH_dom-like_a/b"/>
</dbReference>
<dbReference type="SUPFAM" id="SSF54814">
    <property type="entry name" value="Prokaryotic type KH domain (KH-domain type II)"/>
    <property type="match status" value="1"/>
</dbReference>
<dbReference type="SMART" id="SM00322">
    <property type="entry name" value="KH"/>
    <property type="match status" value="1"/>
</dbReference>
<dbReference type="AlphaFoldDB" id="A0A7X0H8J6"/>
<dbReference type="PANTHER" id="PTHR11760:SF19">
    <property type="entry name" value="SMALL RIBOSOMAL SUBUNIT PROTEIN US3C"/>
    <property type="match status" value="1"/>
</dbReference>
<dbReference type="Proteomes" id="UP000541810">
    <property type="component" value="Unassembled WGS sequence"/>
</dbReference>
<dbReference type="InterPro" id="IPR004044">
    <property type="entry name" value="KH_dom_type_2"/>
</dbReference>
<keyword evidence="12" id="KW-1185">Reference proteome</keyword>
<dbReference type="InterPro" id="IPR001351">
    <property type="entry name" value="Ribosomal_uS3_C"/>
</dbReference>
<dbReference type="SUPFAM" id="SSF54821">
    <property type="entry name" value="Ribosomal protein S3 C-terminal domain"/>
    <property type="match status" value="1"/>
</dbReference>
<reference evidence="11 12" key="1">
    <citation type="submission" date="2020-08" db="EMBL/GenBank/DDBJ databases">
        <title>Genomic Encyclopedia of Type Strains, Phase IV (KMG-IV): sequencing the most valuable type-strain genomes for metagenomic binning, comparative biology and taxonomic classification.</title>
        <authorList>
            <person name="Goeker M."/>
        </authorList>
    </citation>
    <scope>NUCLEOTIDE SEQUENCE [LARGE SCALE GENOMIC DNA]</scope>
    <source>
        <strain evidence="11 12">DSM 103725</strain>
    </source>
</reference>
<dbReference type="HAMAP" id="MF_01309_B">
    <property type="entry name" value="Ribosomal_uS3_B"/>
    <property type="match status" value="1"/>
</dbReference>
<comment type="similarity">
    <text evidence="1 8 9">Belongs to the universal ribosomal protein uS3 family.</text>
</comment>
<dbReference type="InterPro" id="IPR005704">
    <property type="entry name" value="Ribosomal_uS3_bac-typ"/>
</dbReference>
<evidence type="ECO:0000256" key="4">
    <source>
        <dbReference type="ARBA" id="ARBA00022980"/>
    </source>
</evidence>
<dbReference type="InterPro" id="IPR036419">
    <property type="entry name" value="Ribosomal_S3_C_sf"/>
</dbReference>
<dbReference type="GO" id="GO:0019843">
    <property type="term" value="F:rRNA binding"/>
    <property type="evidence" value="ECO:0007669"/>
    <property type="project" value="UniProtKB-UniRule"/>
</dbReference>
<comment type="caution">
    <text evidence="11">The sequence shown here is derived from an EMBL/GenBank/DDBJ whole genome shotgun (WGS) entry which is preliminary data.</text>
</comment>
<keyword evidence="3 8" id="KW-0694">RNA-binding</keyword>
<evidence type="ECO:0000256" key="7">
    <source>
        <dbReference type="ARBA" id="ARBA00035257"/>
    </source>
</evidence>
<dbReference type="PROSITE" id="PS00548">
    <property type="entry name" value="RIBOSOMAL_S3"/>
    <property type="match status" value="1"/>
</dbReference>
<dbReference type="EMBL" id="JACHGY010000001">
    <property type="protein sequence ID" value="MBB6431032.1"/>
    <property type="molecule type" value="Genomic_DNA"/>
</dbReference>
<sequence length="235" mass="26174">MGQKVHPFGFRVGITEAHRSRWYAPTKAFYGELLIEDQRIRNYLDKQLNRKPPFAAVSDIHIERTREELKIIIKTARPGLVIGPKGAEIDRLTGDLQHLTGRNVSINCIEVSNPDADSKLVAESIAEQLAKRASFRRVMKMKAEAAMTAGAKGVKIMLSGRLGGHEMSRSEDIRMGAIPLQTLQAEIDYGFAESNTTYGIIGVKVWIYKGMYHEVAEGEIESKAAGARPRARGRR</sequence>
<dbReference type="InterPro" id="IPR009019">
    <property type="entry name" value="KH_sf_prok-type"/>
</dbReference>
<dbReference type="GO" id="GO:0003729">
    <property type="term" value="F:mRNA binding"/>
    <property type="evidence" value="ECO:0007669"/>
    <property type="project" value="UniProtKB-UniRule"/>
</dbReference>
<evidence type="ECO:0000313" key="11">
    <source>
        <dbReference type="EMBL" id="MBB6431032.1"/>
    </source>
</evidence>
<keyword evidence="4 8" id="KW-0689">Ribosomal protein</keyword>
<dbReference type="FunFam" id="3.30.300.20:FF:000001">
    <property type="entry name" value="30S ribosomal protein S3"/>
    <property type="match status" value="1"/>
</dbReference>
<dbReference type="Pfam" id="PF00189">
    <property type="entry name" value="Ribosomal_S3_C"/>
    <property type="match status" value="1"/>
</dbReference>
<proteinExistence type="inferred from homology"/>
<evidence type="ECO:0000256" key="6">
    <source>
        <dbReference type="ARBA" id="ARBA00024998"/>
    </source>
</evidence>
<gene>
    <name evidence="8" type="primary">rpsC</name>
    <name evidence="11" type="ORF">HNQ40_002838</name>
</gene>
<evidence type="ECO:0000259" key="10">
    <source>
        <dbReference type="PROSITE" id="PS50823"/>
    </source>
</evidence>